<name>X0WGH4_9ZZZZ</name>
<dbReference type="AlphaFoldDB" id="X0WGH4"/>
<proteinExistence type="predicted"/>
<feature type="non-terminal residue" evidence="1">
    <location>
        <position position="1"/>
    </location>
</feature>
<gene>
    <name evidence="1" type="ORF">S01H1_60651</name>
</gene>
<dbReference type="EMBL" id="BARS01039732">
    <property type="protein sequence ID" value="GAG22297.1"/>
    <property type="molecule type" value="Genomic_DNA"/>
</dbReference>
<comment type="caution">
    <text evidence="1">The sequence shown here is derived from an EMBL/GenBank/DDBJ whole genome shotgun (WGS) entry which is preliminary data.</text>
</comment>
<sequence length="239" mass="26019">GLNSPLAVDVTGPRARCTGQHGVDLDVLMAEPPRATLTASKWGHEGKAAPEWLEPKPMPAMGETQIALHTRAPPDGDYLAVMFPYWHGQAAPRLTAVAPGVVRATHEQGDDLIFFAGQRGVLQAEGVTFAGRVGLVRRTKGAVTLHILDGISMRVPEMIAQFPGPVRLKIIRPGWIQGDCDGAARTCFLHWTDPPPTPARLMIDGQDVYAYSTFDGYLSFTVPAGRHRFEVRYPQPPQP</sequence>
<protein>
    <submittedName>
        <fullName evidence="1">Uncharacterized protein</fullName>
    </submittedName>
</protein>
<reference evidence="1" key="1">
    <citation type="journal article" date="2014" name="Front. Microbiol.">
        <title>High frequency of phylogenetically diverse reductive dehalogenase-homologous genes in deep subseafloor sedimentary metagenomes.</title>
        <authorList>
            <person name="Kawai M."/>
            <person name="Futagami T."/>
            <person name="Toyoda A."/>
            <person name="Takaki Y."/>
            <person name="Nishi S."/>
            <person name="Hori S."/>
            <person name="Arai W."/>
            <person name="Tsubouchi T."/>
            <person name="Morono Y."/>
            <person name="Uchiyama I."/>
            <person name="Ito T."/>
            <person name="Fujiyama A."/>
            <person name="Inagaki F."/>
            <person name="Takami H."/>
        </authorList>
    </citation>
    <scope>NUCLEOTIDE SEQUENCE</scope>
    <source>
        <strain evidence="1">Expedition CK06-06</strain>
    </source>
</reference>
<evidence type="ECO:0000313" key="1">
    <source>
        <dbReference type="EMBL" id="GAG22297.1"/>
    </source>
</evidence>
<organism evidence="1">
    <name type="scientific">marine sediment metagenome</name>
    <dbReference type="NCBI Taxonomy" id="412755"/>
    <lineage>
        <taxon>unclassified sequences</taxon>
        <taxon>metagenomes</taxon>
        <taxon>ecological metagenomes</taxon>
    </lineage>
</organism>
<accession>X0WGH4</accession>